<dbReference type="EMBL" id="JBBPBN010000003">
    <property type="protein sequence ID" value="KAK9043487.1"/>
    <property type="molecule type" value="Genomic_DNA"/>
</dbReference>
<organism evidence="1 2">
    <name type="scientific">Hibiscus sabdariffa</name>
    <name type="common">roselle</name>
    <dbReference type="NCBI Taxonomy" id="183260"/>
    <lineage>
        <taxon>Eukaryota</taxon>
        <taxon>Viridiplantae</taxon>
        <taxon>Streptophyta</taxon>
        <taxon>Embryophyta</taxon>
        <taxon>Tracheophyta</taxon>
        <taxon>Spermatophyta</taxon>
        <taxon>Magnoliopsida</taxon>
        <taxon>eudicotyledons</taxon>
        <taxon>Gunneridae</taxon>
        <taxon>Pentapetalae</taxon>
        <taxon>rosids</taxon>
        <taxon>malvids</taxon>
        <taxon>Malvales</taxon>
        <taxon>Malvaceae</taxon>
        <taxon>Malvoideae</taxon>
        <taxon>Hibiscus</taxon>
    </lineage>
</organism>
<name>A0ABR2U1G5_9ROSI</name>
<sequence length="146" mass="16746">MCFTAPPTSPDCMVFGIDDDYPIRCHTSTIRRGDTVVTWNSLHLKYKRSFWSCLMDNWFPYAWALSENTMGNTIYFPSFDIGGNGLFYSLASRKFHSLALASAKNDLYNTKRMLHSVWITPTASEIYAEDHLRWFPNPGNFIPSIG</sequence>
<evidence type="ECO:0000313" key="2">
    <source>
        <dbReference type="Proteomes" id="UP001396334"/>
    </source>
</evidence>
<gene>
    <name evidence="1" type="ORF">V6N11_071828</name>
</gene>
<comment type="caution">
    <text evidence="1">The sequence shown here is derived from an EMBL/GenBank/DDBJ whole genome shotgun (WGS) entry which is preliminary data.</text>
</comment>
<keyword evidence="2" id="KW-1185">Reference proteome</keyword>
<dbReference type="Proteomes" id="UP001396334">
    <property type="component" value="Unassembled WGS sequence"/>
</dbReference>
<protein>
    <submittedName>
        <fullName evidence="1">Uncharacterized protein</fullName>
    </submittedName>
</protein>
<reference evidence="1 2" key="1">
    <citation type="journal article" date="2024" name="G3 (Bethesda)">
        <title>Genome assembly of Hibiscus sabdariffa L. provides insights into metabolisms of medicinal natural products.</title>
        <authorList>
            <person name="Kim T."/>
        </authorList>
    </citation>
    <scope>NUCLEOTIDE SEQUENCE [LARGE SCALE GENOMIC DNA]</scope>
    <source>
        <strain evidence="1">TK-2024</strain>
        <tissue evidence="1">Old leaves</tissue>
    </source>
</reference>
<evidence type="ECO:0000313" key="1">
    <source>
        <dbReference type="EMBL" id="KAK9043487.1"/>
    </source>
</evidence>
<accession>A0ABR2U1G5</accession>
<proteinExistence type="predicted"/>